<dbReference type="AlphaFoldDB" id="A0A974HLR8"/>
<evidence type="ECO:0000256" key="1">
    <source>
        <dbReference type="SAM" id="MobiDB-lite"/>
    </source>
</evidence>
<feature type="region of interest" description="Disordered" evidence="1">
    <location>
        <begin position="143"/>
        <end position="163"/>
    </location>
</feature>
<accession>A0A974HLR8</accession>
<organism evidence="2 3">
    <name type="scientific">Xenopus laevis</name>
    <name type="common">African clawed frog</name>
    <dbReference type="NCBI Taxonomy" id="8355"/>
    <lineage>
        <taxon>Eukaryota</taxon>
        <taxon>Metazoa</taxon>
        <taxon>Chordata</taxon>
        <taxon>Craniata</taxon>
        <taxon>Vertebrata</taxon>
        <taxon>Euteleostomi</taxon>
        <taxon>Amphibia</taxon>
        <taxon>Batrachia</taxon>
        <taxon>Anura</taxon>
        <taxon>Pipoidea</taxon>
        <taxon>Pipidae</taxon>
        <taxon>Xenopodinae</taxon>
        <taxon>Xenopus</taxon>
        <taxon>Xenopus</taxon>
    </lineage>
</organism>
<protein>
    <submittedName>
        <fullName evidence="2">Uncharacterized protein</fullName>
    </submittedName>
</protein>
<sequence length="163" mass="18536">KEKLENVLMDYIESIDEVEKNGAPDVNEILHLPDILRERVQARYLKFKEALQNCKGSNDVSEYFTSIKSDDNEDSSTEPETTMNPISNQVVSEKNIESQQDLGIRAIATQIRDQVTYEIEHGGSESGRQLKIMQLYDDFNEAMDEAKKAASPDPSQLEDLPRK</sequence>
<evidence type="ECO:0000313" key="2">
    <source>
        <dbReference type="EMBL" id="OCT82323.1"/>
    </source>
</evidence>
<feature type="non-terminal residue" evidence="2">
    <location>
        <position position="163"/>
    </location>
</feature>
<gene>
    <name evidence="2" type="ORF">XELAEV_18024846mg</name>
</gene>
<name>A0A974HLR8_XENLA</name>
<dbReference type="EMBL" id="CM004473">
    <property type="protein sequence ID" value="OCT82323.1"/>
    <property type="molecule type" value="Genomic_DNA"/>
</dbReference>
<proteinExistence type="predicted"/>
<evidence type="ECO:0000313" key="3">
    <source>
        <dbReference type="Proteomes" id="UP000694892"/>
    </source>
</evidence>
<reference evidence="3" key="1">
    <citation type="journal article" date="2016" name="Nature">
        <title>Genome evolution in the allotetraploid frog Xenopus laevis.</title>
        <authorList>
            <person name="Session A.M."/>
            <person name="Uno Y."/>
            <person name="Kwon T."/>
            <person name="Chapman J.A."/>
            <person name="Toyoda A."/>
            <person name="Takahashi S."/>
            <person name="Fukui A."/>
            <person name="Hikosaka A."/>
            <person name="Suzuki A."/>
            <person name="Kondo M."/>
            <person name="van Heeringen S.J."/>
            <person name="Quigley I."/>
            <person name="Heinz S."/>
            <person name="Ogino H."/>
            <person name="Ochi H."/>
            <person name="Hellsten U."/>
            <person name="Lyons J.B."/>
            <person name="Simakov O."/>
            <person name="Putnam N."/>
            <person name="Stites J."/>
            <person name="Kuroki Y."/>
            <person name="Tanaka T."/>
            <person name="Michiue T."/>
            <person name="Watanabe M."/>
            <person name="Bogdanovic O."/>
            <person name="Lister R."/>
            <person name="Georgiou G."/>
            <person name="Paranjpe S.S."/>
            <person name="van Kruijsbergen I."/>
            <person name="Shu S."/>
            <person name="Carlson J."/>
            <person name="Kinoshita T."/>
            <person name="Ohta Y."/>
            <person name="Mawaribuchi S."/>
            <person name="Jenkins J."/>
            <person name="Grimwood J."/>
            <person name="Schmutz J."/>
            <person name="Mitros T."/>
            <person name="Mozaffari S.V."/>
            <person name="Suzuki Y."/>
            <person name="Haramoto Y."/>
            <person name="Yamamoto T.S."/>
            <person name="Takagi C."/>
            <person name="Heald R."/>
            <person name="Miller K."/>
            <person name="Haudenschild C."/>
            <person name="Kitzman J."/>
            <person name="Nakayama T."/>
            <person name="Izutsu Y."/>
            <person name="Robert J."/>
            <person name="Fortriede J."/>
            <person name="Burns K."/>
            <person name="Lotay V."/>
            <person name="Karimi K."/>
            <person name="Yasuoka Y."/>
            <person name="Dichmann D.S."/>
            <person name="Flajnik M.F."/>
            <person name="Houston D.W."/>
            <person name="Shendure J."/>
            <person name="DuPasquier L."/>
            <person name="Vize P.D."/>
            <person name="Zorn A.M."/>
            <person name="Ito M."/>
            <person name="Marcotte E.M."/>
            <person name="Wallingford J.B."/>
            <person name="Ito Y."/>
            <person name="Asashima M."/>
            <person name="Ueno N."/>
            <person name="Matsuda Y."/>
            <person name="Veenstra G.J."/>
            <person name="Fujiyama A."/>
            <person name="Harland R.M."/>
            <person name="Taira M."/>
            <person name="Rokhsar D.S."/>
        </authorList>
    </citation>
    <scope>NUCLEOTIDE SEQUENCE [LARGE SCALE GENOMIC DNA]</scope>
    <source>
        <strain evidence="3">J</strain>
    </source>
</reference>
<feature type="region of interest" description="Disordered" evidence="1">
    <location>
        <begin position="66"/>
        <end position="86"/>
    </location>
</feature>
<feature type="non-terminal residue" evidence="2">
    <location>
        <position position="1"/>
    </location>
</feature>
<dbReference type="Proteomes" id="UP000694892">
    <property type="component" value="Chromosome 4S"/>
</dbReference>